<evidence type="ECO:0000259" key="4">
    <source>
        <dbReference type="PROSITE" id="PS50887"/>
    </source>
</evidence>
<dbReference type="InterPro" id="IPR029787">
    <property type="entry name" value="Nucleotide_cyclase"/>
</dbReference>
<dbReference type="RefSeq" id="WP_051254984.1">
    <property type="nucleotide sequence ID" value="NZ_AULJ01000008.1"/>
</dbReference>
<dbReference type="SMART" id="SM00052">
    <property type="entry name" value="EAL"/>
    <property type="match status" value="1"/>
</dbReference>
<dbReference type="CDD" id="cd01949">
    <property type="entry name" value="GGDEF"/>
    <property type="match status" value="1"/>
</dbReference>
<comment type="caution">
    <text evidence="5">The sequence shown here is derived from an EMBL/GenBank/DDBJ whole genome shotgun (WGS) entry which is preliminary data.</text>
</comment>
<dbReference type="NCBIfam" id="TIGR00229">
    <property type="entry name" value="sensory_box"/>
    <property type="match status" value="1"/>
</dbReference>
<feature type="domain" description="PAS" evidence="2">
    <location>
        <begin position="240"/>
        <end position="285"/>
    </location>
</feature>
<dbReference type="InterPro" id="IPR000160">
    <property type="entry name" value="GGDEF_dom"/>
</dbReference>
<dbReference type="NCBIfam" id="TIGR00254">
    <property type="entry name" value="GGDEF"/>
    <property type="match status" value="1"/>
</dbReference>
<dbReference type="AlphaFoldDB" id="A0A0A5GGR9"/>
<dbReference type="Pfam" id="PF13426">
    <property type="entry name" value="PAS_9"/>
    <property type="match status" value="1"/>
</dbReference>
<dbReference type="PROSITE" id="PS50112">
    <property type="entry name" value="PAS"/>
    <property type="match status" value="1"/>
</dbReference>
<feature type="transmembrane region" description="Helical" evidence="1">
    <location>
        <begin position="150"/>
        <end position="171"/>
    </location>
</feature>
<gene>
    <name evidence="5" type="ORF">N783_10880</name>
</gene>
<feature type="transmembrane region" description="Helical" evidence="1">
    <location>
        <begin position="31"/>
        <end position="52"/>
    </location>
</feature>
<evidence type="ECO:0000259" key="2">
    <source>
        <dbReference type="PROSITE" id="PS50112"/>
    </source>
</evidence>
<reference evidence="5 6" key="1">
    <citation type="submission" date="2013-08" db="EMBL/GenBank/DDBJ databases">
        <authorList>
            <person name="Huang J."/>
            <person name="Wang G."/>
        </authorList>
    </citation>
    <scope>NUCLEOTIDE SEQUENCE [LARGE SCALE GENOMIC DNA]</scope>
    <source>
        <strain evidence="5 6">BH030004</strain>
    </source>
</reference>
<protein>
    <submittedName>
        <fullName evidence="5">Signal peptide protein</fullName>
    </submittedName>
</protein>
<evidence type="ECO:0000313" key="6">
    <source>
        <dbReference type="Proteomes" id="UP000030403"/>
    </source>
</evidence>
<organism evidence="5 6">
    <name type="scientific">Pontibacillus marinus BH030004 = DSM 16465</name>
    <dbReference type="NCBI Taxonomy" id="1385511"/>
    <lineage>
        <taxon>Bacteria</taxon>
        <taxon>Bacillati</taxon>
        <taxon>Bacillota</taxon>
        <taxon>Bacilli</taxon>
        <taxon>Bacillales</taxon>
        <taxon>Bacillaceae</taxon>
        <taxon>Pontibacillus</taxon>
    </lineage>
</organism>
<evidence type="ECO:0000259" key="3">
    <source>
        <dbReference type="PROSITE" id="PS50883"/>
    </source>
</evidence>
<dbReference type="SUPFAM" id="SSF55073">
    <property type="entry name" value="Nucleotide cyclase"/>
    <property type="match status" value="1"/>
</dbReference>
<feature type="transmembrane region" description="Helical" evidence="1">
    <location>
        <begin position="6"/>
        <end position="24"/>
    </location>
</feature>
<keyword evidence="1" id="KW-1133">Transmembrane helix</keyword>
<feature type="transmembrane region" description="Helical" evidence="1">
    <location>
        <begin position="183"/>
        <end position="202"/>
    </location>
</feature>
<dbReference type="Pfam" id="PF00563">
    <property type="entry name" value="EAL"/>
    <property type="match status" value="1"/>
</dbReference>
<keyword evidence="1" id="KW-0812">Transmembrane</keyword>
<feature type="transmembrane region" description="Helical" evidence="1">
    <location>
        <begin position="64"/>
        <end position="87"/>
    </location>
</feature>
<dbReference type="InterPro" id="IPR000014">
    <property type="entry name" value="PAS"/>
</dbReference>
<keyword evidence="6" id="KW-1185">Reference proteome</keyword>
<evidence type="ECO:0000313" key="5">
    <source>
        <dbReference type="EMBL" id="KGX91199.1"/>
    </source>
</evidence>
<dbReference type="EMBL" id="AVPF01000003">
    <property type="protein sequence ID" value="KGX91199.1"/>
    <property type="molecule type" value="Genomic_DNA"/>
</dbReference>
<feature type="domain" description="GGDEF" evidence="4">
    <location>
        <begin position="393"/>
        <end position="529"/>
    </location>
</feature>
<dbReference type="Gene3D" id="3.30.450.20">
    <property type="entry name" value="PAS domain"/>
    <property type="match status" value="1"/>
</dbReference>
<dbReference type="eggNOG" id="COG5001">
    <property type="taxonomic scope" value="Bacteria"/>
</dbReference>
<evidence type="ECO:0000256" key="1">
    <source>
        <dbReference type="SAM" id="Phobius"/>
    </source>
</evidence>
<dbReference type="PANTHER" id="PTHR44757">
    <property type="entry name" value="DIGUANYLATE CYCLASE DGCP"/>
    <property type="match status" value="1"/>
</dbReference>
<keyword evidence="1" id="KW-0472">Membrane</keyword>
<dbReference type="SMART" id="SM00267">
    <property type="entry name" value="GGDEF"/>
    <property type="match status" value="1"/>
</dbReference>
<dbReference type="CDD" id="cd01948">
    <property type="entry name" value="EAL"/>
    <property type="match status" value="1"/>
</dbReference>
<feature type="transmembrane region" description="Helical" evidence="1">
    <location>
        <begin position="107"/>
        <end position="125"/>
    </location>
</feature>
<proteinExistence type="predicted"/>
<dbReference type="InterPro" id="IPR035919">
    <property type="entry name" value="EAL_sf"/>
</dbReference>
<dbReference type="STRING" id="1385511.GCA_000425225_00843"/>
<dbReference type="InterPro" id="IPR035965">
    <property type="entry name" value="PAS-like_dom_sf"/>
</dbReference>
<dbReference type="PANTHER" id="PTHR44757:SF2">
    <property type="entry name" value="BIOFILM ARCHITECTURE MAINTENANCE PROTEIN MBAA"/>
    <property type="match status" value="1"/>
</dbReference>
<dbReference type="InterPro" id="IPR052155">
    <property type="entry name" value="Biofilm_reg_signaling"/>
</dbReference>
<dbReference type="FunFam" id="3.20.20.450:FF:000001">
    <property type="entry name" value="Cyclic di-GMP phosphodiesterase yahA"/>
    <property type="match status" value="1"/>
</dbReference>
<dbReference type="Gene3D" id="3.20.20.450">
    <property type="entry name" value="EAL domain"/>
    <property type="match status" value="1"/>
</dbReference>
<dbReference type="PROSITE" id="PS50887">
    <property type="entry name" value="GGDEF"/>
    <property type="match status" value="1"/>
</dbReference>
<dbReference type="PROSITE" id="PS50883">
    <property type="entry name" value="EAL"/>
    <property type="match status" value="1"/>
</dbReference>
<dbReference type="SUPFAM" id="SSF141868">
    <property type="entry name" value="EAL domain-like"/>
    <property type="match status" value="1"/>
</dbReference>
<sequence length="801" mass="91455">MLFIFMTLFAIIPLVIGITIYFMLKKTKLASALLLFLGLASVWQFDVAILYAHEFFSYEVIDTVFRALRFGSIMLTPTLFYVAYLVVKEHLPQMKGTKWKRFMDIKVVWAFYAYSLFAYAVGWSHRGISGLKLMESDSFNSFYFPQYGPLSWVFTTNVILFIFCTVVTCWLSLKIKKQGIGTFLTYFLFSTSVGYVIGILNMMPEARLFPSAIAVMVFALTILVLVTKIVNEKSEELEEKEAFLRSIIDINPNYIYATDKNGTLTLANKAFAELSGTTTDEVIGKRKEDTFDTLKTPLTDDDDCFFLQATKDTEEVITDVHGNKKWIHTDEIPFQTTQENLLLGVSTDITKIKQKEVEIIWQAFHDELTGLPNRRYFNEILQKEIEKAEGVHQEIAVMFLDLDRFKYINDTLSHEVGDALLKQVSVRLQQSSRNKKGKRAKVCRIGGDEFTFILPNSNGPEAVLFAKEIIASFEEVFTVYGHNLYITPSIGISLYPFDGVTANTLIKNADSAMYYVKDKGKNGFQIFNSDMNHDFYRKMVLEKELRQAIERDELSLHYQPQLNLESGRVVGMEALVRWDSQELGRVSPGEFIPLAEETGLILPVGEWILRRACRQNKEWIDQGYEPLRVAVNISQMQFMNPKFSDLVLQVLEETGLPAEYLELEITENIAMTDEQRVISVLSKLTKNGVKVAIDDFGKGYSSLGYLNKYSVDYLKIDKTFIQDLPYHPDNIAIVKSIISVAEHLEIELIAEGIENEKELQFVRELGCQYAQGYYIGHPTPANNFEENVLGKIGQFRINGIT</sequence>
<dbReference type="SUPFAM" id="SSF55785">
    <property type="entry name" value="PYP-like sensor domain (PAS domain)"/>
    <property type="match status" value="1"/>
</dbReference>
<feature type="domain" description="EAL" evidence="3">
    <location>
        <begin position="538"/>
        <end position="792"/>
    </location>
</feature>
<dbReference type="Pfam" id="PF00990">
    <property type="entry name" value="GGDEF"/>
    <property type="match status" value="1"/>
</dbReference>
<dbReference type="InterPro" id="IPR043128">
    <property type="entry name" value="Rev_trsase/Diguanyl_cyclase"/>
</dbReference>
<dbReference type="InterPro" id="IPR001633">
    <property type="entry name" value="EAL_dom"/>
</dbReference>
<dbReference type="Gene3D" id="3.30.70.270">
    <property type="match status" value="1"/>
</dbReference>
<accession>A0A0A5GGR9</accession>
<dbReference type="Proteomes" id="UP000030403">
    <property type="component" value="Unassembled WGS sequence"/>
</dbReference>
<name>A0A0A5GGR9_9BACI</name>